<protein>
    <recommendedName>
        <fullName evidence="6">Oxidoreductase</fullName>
    </recommendedName>
</protein>
<proteinExistence type="inferred from homology"/>
<accession>A0A2S6CJ06</accession>
<keyword evidence="2" id="KW-0521">NADP</keyword>
<dbReference type="PANTHER" id="PTHR24321">
    <property type="entry name" value="DEHYDROGENASES, SHORT CHAIN"/>
    <property type="match status" value="1"/>
</dbReference>
<dbReference type="Gene3D" id="3.40.50.720">
    <property type="entry name" value="NAD(P)-binding Rossmann-like Domain"/>
    <property type="match status" value="1"/>
</dbReference>
<dbReference type="Pfam" id="PF13561">
    <property type="entry name" value="adh_short_C2"/>
    <property type="match status" value="1"/>
</dbReference>
<dbReference type="EMBL" id="PNEN01000359">
    <property type="protein sequence ID" value="PPJ59716.1"/>
    <property type="molecule type" value="Genomic_DNA"/>
</dbReference>
<organism evidence="4 5">
    <name type="scientific">Cercospora berteroae</name>
    <dbReference type="NCBI Taxonomy" id="357750"/>
    <lineage>
        <taxon>Eukaryota</taxon>
        <taxon>Fungi</taxon>
        <taxon>Dikarya</taxon>
        <taxon>Ascomycota</taxon>
        <taxon>Pezizomycotina</taxon>
        <taxon>Dothideomycetes</taxon>
        <taxon>Dothideomycetidae</taxon>
        <taxon>Mycosphaerellales</taxon>
        <taxon>Mycosphaerellaceae</taxon>
        <taxon>Cercospora</taxon>
    </lineage>
</organism>
<dbReference type="PRINTS" id="PR00081">
    <property type="entry name" value="GDHRDH"/>
</dbReference>
<dbReference type="InterPro" id="IPR002347">
    <property type="entry name" value="SDR_fam"/>
</dbReference>
<dbReference type="InterPro" id="IPR036291">
    <property type="entry name" value="NAD(P)-bd_dom_sf"/>
</dbReference>
<evidence type="ECO:0000256" key="3">
    <source>
        <dbReference type="ARBA" id="ARBA00023002"/>
    </source>
</evidence>
<dbReference type="STRING" id="357750.A0A2S6CJ06"/>
<dbReference type="CDD" id="cd05233">
    <property type="entry name" value="SDR_c"/>
    <property type="match status" value="1"/>
</dbReference>
<dbReference type="OrthoDB" id="1669814at2759"/>
<comment type="similarity">
    <text evidence="1">Belongs to the short-chain dehydrogenases/reductases (SDR) family.</text>
</comment>
<comment type="caution">
    <text evidence="4">The sequence shown here is derived from an EMBL/GenBank/DDBJ whole genome shotgun (WGS) entry which is preliminary data.</text>
</comment>
<dbReference type="SUPFAM" id="SSF51735">
    <property type="entry name" value="NAD(P)-binding Rossmann-fold domains"/>
    <property type="match status" value="1"/>
</dbReference>
<evidence type="ECO:0000313" key="4">
    <source>
        <dbReference type="EMBL" id="PPJ59716.1"/>
    </source>
</evidence>
<gene>
    <name evidence="4" type="ORF">CBER1_10809</name>
</gene>
<keyword evidence="3" id="KW-0560">Oxidoreductase</keyword>
<dbReference type="Proteomes" id="UP000237631">
    <property type="component" value="Unassembled WGS sequence"/>
</dbReference>
<name>A0A2S6CJ06_9PEZI</name>
<evidence type="ECO:0000313" key="5">
    <source>
        <dbReference type="Proteomes" id="UP000237631"/>
    </source>
</evidence>
<evidence type="ECO:0000256" key="1">
    <source>
        <dbReference type="ARBA" id="ARBA00006484"/>
    </source>
</evidence>
<sequence>MPVDTLQDRVVLVTGGASGIGFATAKRLLERGALVYLTDINEEALKQAASTLNNQARFDVRYVDVTKRDAVRAAIISAKERFGRLDAIGSIAGTGGRRLGHEFIWQTTSDEYDFNFDINVRGTFNILSEALTPGVMREPGGSIVCVGSMFSLQGFEKGAVFAASKRATTGLVKSAAKEVGKRGIRVNAVLPGAIDTPMHQRKLDSGFPDPGSDAPLSRVGKAKEVAEVIVFLLSGEVSFATGSLYGVDGGQNC</sequence>
<dbReference type="AlphaFoldDB" id="A0A2S6CJ06"/>
<keyword evidence="5" id="KW-1185">Reference proteome</keyword>
<dbReference type="GO" id="GO:0016491">
    <property type="term" value="F:oxidoreductase activity"/>
    <property type="evidence" value="ECO:0007669"/>
    <property type="project" value="UniProtKB-KW"/>
</dbReference>
<dbReference type="FunFam" id="3.40.50.720:FF:000084">
    <property type="entry name" value="Short-chain dehydrogenase reductase"/>
    <property type="match status" value="1"/>
</dbReference>
<evidence type="ECO:0008006" key="6">
    <source>
        <dbReference type="Google" id="ProtNLM"/>
    </source>
</evidence>
<reference evidence="5" key="1">
    <citation type="journal article" date="2017" name="bioRxiv">
        <title>Conservation of a gene cluster reveals novel cercosporin biosynthetic mechanisms and extends production to the genus Colletotrichum.</title>
        <authorList>
            <person name="de Jonge R."/>
            <person name="Ebert M.K."/>
            <person name="Huitt-Roehl C.R."/>
            <person name="Pal P."/>
            <person name="Suttle J.C."/>
            <person name="Spanner R.E."/>
            <person name="Neubauer J.D."/>
            <person name="Jurick W.M.II."/>
            <person name="Stott K.A."/>
            <person name="Secor G.A."/>
            <person name="Thomma B.P.H.J."/>
            <person name="Van de Peer Y."/>
            <person name="Townsend C.A."/>
            <person name="Bolton M.D."/>
        </authorList>
    </citation>
    <scope>NUCLEOTIDE SEQUENCE [LARGE SCALE GENOMIC DNA]</scope>
    <source>
        <strain evidence="5">CBS538.71</strain>
    </source>
</reference>
<dbReference type="PANTHER" id="PTHR24321:SF8">
    <property type="entry name" value="ESTRADIOL 17-BETA-DEHYDROGENASE 8-RELATED"/>
    <property type="match status" value="1"/>
</dbReference>
<evidence type="ECO:0000256" key="2">
    <source>
        <dbReference type="ARBA" id="ARBA00022857"/>
    </source>
</evidence>